<dbReference type="PANTHER" id="PTHR30487:SF0">
    <property type="entry name" value="PREPILIN LEADER PEPTIDASE_N-METHYLTRANSFERASE-RELATED"/>
    <property type="match status" value="1"/>
</dbReference>
<comment type="catalytic activity">
    <reaction evidence="9">
        <text>Typically cleaves a -Gly-|-Phe- bond to release an N-terminal, basic peptide of 5-8 residues from type IV prepilin, and then N-methylates the new N-terminal amino group, the methyl donor being S-adenosyl-L-methionine.</text>
        <dbReference type="EC" id="3.4.23.43"/>
    </reaction>
</comment>
<evidence type="ECO:0000256" key="7">
    <source>
        <dbReference type="ARBA" id="ARBA00023136"/>
    </source>
</evidence>
<dbReference type="RefSeq" id="WP_284352483.1">
    <property type="nucleotide sequence ID" value="NZ_BRXS01000007.1"/>
</dbReference>
<dbReference type="GO" id="GO:0004190">
    <property type="term" value="F:aspartic-type endopeptidase activity"/>
    <property type="evidence" value="ECO:0007669"/>
    <property type="project" value="UniProtKB-EC"/>
</dbReference>
<dbReference type="GO" id="GO:0008168">
    <property type="term" value="F:methyltransferase activity"/>
    <property type="evidence" value="ECO:0007669"/>
    <property type="project" value="UniProtKB-KW"/>
</dbReference>
<dbReference type="InterPro" id="IPR000045">
    <property type="entry name" value="Prepilin_IV_endopep_pep"/>
</dbReference>
<keyword evidence="4" id="KW-0997">Cell inner membrane</keyword>
<evidence type="ECO:0000256" key="10">
    <source>
        <dbReference type="SAM" id="Phobius"/>
    </source>
</evidence>
<dbReference type="PRINTS" id="PR00864">
    <property type="entry name" value="PREPILNPTASE"/>
</dbReference>
<dbReference type="GO" id="GO:0006465">
    <property type="term" value="P:signal peptide processing"/>
    <property type="evidence" value="ECO:0007669"/>
    <property type="project" value="TreeGrafter"/>
</dbReference>
<evidence type="ECO:0000256" key="9">
    <source>
        <dbReference type="RuleBase" id="RU003794"/>
    </source>
</evidence>
<dbReference type="InterPro" id="IPR014032">
    <property type="entry name" value="Peptidase_A24A_bac"/>
</dbReference>
<evidence type="ECO:0000256" key="6">
    <source>
        <dbReference type="ARBA" id="ARBA00022989"/>
    </source>
</evidence>
<keyword evidence="9" id="KW-0378">Hydrolase</keyword>
<comment type="caution">
    <text evidence="13">The sequence shown here is derived from an EMBL/GenBank/DDBJ whole genome shotgun (WGS) entry which is preliminary data.</text>
</comment>
<keyword evidence="3" id="KW-1003">Cell membrane</keyword>
<dbReference type="Pfam" id="PF06750">
    <property type="entry name" value="A24_N_bact"/>
    <property type="match status" value="1"/>
</dbReference>
<dbReference type="Gene3D" id="1.20.120.1220">
    <property type="match status" value="1"/>
</dbReference>
<feature type="transmembrane region" description="Helical" evidence="10">
    <location>
        <begin position="254"/>
        <end position="278"/>
    </location>
</feature>
<comment type="function">
    <text evidence="9">Plays an essential role in type IV pili and type II pseudopili formation by proteolytically removing the leader sequence from substrate proteins and subsequently monomethylating the alpha-amino group of the newly exposed N-terminal phenylalanine.</text>
</comment>
<comment type="similarity">
    <text evidence="2 8">Belongs to the peptidase A24 family.</text>
</comment>
<proteinExistence type="inferred from homology"/>
<dbReference type="GO" id="GO:0032259">
    <property type="term" value="P:methylation"/>
    <property type="evidence" value="ECO:0007669"/>
    <property type="project" value="UniProtKB-KW"/>
</dbReference>
<evidence type="ECO:0000259" key="11">
    <source>
        <dbReference type="Pfam" id="PF01478"/>
    </source>
</evidence>
<dbReference type="EMBL" id="BRXS01000007">
    <property type="protein sequence ID" value="GLC28057.1"/>
    <property type="molecule type" value="Genomic_DNA"/>
</dbReference>
<evidence type="ECO:0000313" key="14">
    <source>
        <dbReference type="Proteomes" id="UP001161325"/>
    </source>
</evidence>
<feature type="transmembrane region" description="Helical" evidence="10">
    <location>
        <begin position="6"/>
        <end position="30"/>
    </location>
</feature>
<feature type="transmembrane region" description="Helical" evidence="10">
    <location>
        <begin position="77"/>
        <end position="97"/>
    </location>
</feature>
<feature type="transmembrane region" description="Helical" evidence="10">
    <location>
        <begin position="160"/>
        <end position="178"/>
    </location>
</feature>
<dbReference type="InterPro" id="IPR050882">
    <property type="entry name" value="Prepilin_peptidase/N-MTase"/>
</dbReference>
<evidence type="ECO:0000259" key="12">
    <source>
        <dbReference type="Pfam" id="PF06750"/>
    </source>
</evidence>
<evidence type="ECO:0000256" key="8">
    <source>
        <dbReference type="RuleBase" id="RU003793"/>
    </source>
</evidence>
<dbReference type="InterPro" id="IPR010627">
    <property type="entry name" value="Prepilin_pept_A24_N"/>
</dbReference>
<keyword evidence="9" id="KW-0808">Transferase</keyword>
<evidence type="ECO:0000256" key="2">
    <source>
        <dbReference type="ARBA" id="ARBA00005801"/>
    </source>
</evidence>
<keyword evidence="9" id="KW-0645">Protease</keyword>
<feature type="transmembrane region" description="Helical" evidence="10">
    <location>
        <begin position="208"/>
        <end position="233"/>
    </location>
</feature>
<evidence type="ECO:0000256" key="4">
    <source>
        <dbReference type="ARBA" id="ARBA00022519"/>
    </source>
</evidence>
<gene>
    <name evidence="13" type="primary">pilD</name>
    <name evidence="13" type="ORF">rosag_45700</name>
</gene>
<comment type="subcellular location">
    <subcellularLocation>
        <location evidence="1">Cell inner membrane</location>
        <topology evidence="1">Multi-pass membrane protein</topology>
    </subcellularLocation>
    <subcellularLocation>
        <location evidence="9">Cell membrane</location>
        <topology evidence="9">Multi-pass membrane protein</topology>
    </subcellularLocation>
</comment>
<sequence>MLEPHWSLAVLAFLFGSAIGSFLNVCIVRWPEGESVVRPRSRCPRCGRPVQALENVPILSWLVLRGKCRGCGLPISPLYPAIEALVGLGWLAAYFTYGPTLDALRVAVFGTVLLGIAATDARRYLIPDGFTVFLLLWVLATSLIARGAGAATLFASPYEALIGACTGAGAIAIIGWLGELAFKKEAMGFGDVTMMAAVGAALGPERALLTVIVGAFVGAVASVSVIVPAAWVLHRRRLVQGDADAAFELPPVPFGVFLAPAALLTLLWGDRMIAWYFATVLQ</sequence>
<dbReference type="PANTHER" id="PTHR30487">
    <property type="entry name" value="TYPE 4 PREPILIN-LIKE PROTEINS LEADER PEPTIDE-PROCESSING ENZYME"/>
    <property type="match status" value="1"/>
</dbReference>
<evidence type="ECO:0000256" key="1">
    <source>
        <dbReference type="ARBA" id="ARBA00004429"/>
    </source>
</evidence>
<feature type="transmembrane region" description="Helical" evidence="10">
    <location>
        <begin position="133"/>
        <end position="154"/>
    </location>
</feature>
<dbReference type="AlphaFoldDB" id="A0AA37QB41"/>
<dbReference type="Pfam" id="PF01478">
    <property type="entry name" value="Peptidase_A24"/>
    <property type="match status" value="1"/>
</dbReference>
<accession>A0AA37QB41</accession>
<evidence type="ECO:0000256" key="3">
    <source>
        <dbReference type="ARBA" id="ARBA00022475"/>
    </source>
</evidence>
<organism evidence="13 14">
    <name type="scientific">Roseisolibacter agri</name>
    <dbReference type="NCBI Taxonomy" id="2014610"/>
    <lineage>
        <taxon>Bacteria</taxon>
        <taxon>Pseudomonadati</taxon>
        <taxon>Gemmatimonadota</taxon>
        <taxon>Gemmatimonadia</taxon>
        <taxon>Gemmatimonadales</taxon>
        <taxon>Gemmatimonadaceae</taxon>
        <taxon>Roseisolibacter</taxon>
    </lineage>
</organism>
<dbReference type="GO" id="GO:0005886">
    <property type="term" value="C:plasma membrane"/>
    <property type="evidence" value="ECO:0007669"/>
    <property type="project" value="UniProtKB-SubCell"/>
</dbReference>
<name>A0AA37QB41_9BACT</name>
<evidence type="ECO:0000313" key="13">
    <source>
        <dbReference type="EMBL" id="GLC28057.1"/>
    </source>
</evidence>
<reference evidence="13" key="1">
    <citation type="submission" date="2022-08" db="EMBL/GenBank/DDBJ databases">
        <title>Draft genome sequencing of Roseisolibacter agri AW1220.</title>
        <authorList>
            <person name="Tobiishi Y."/>
            <person name="Tonouchi A."/>
        </authorList>
    </citation>
    <scope>NUCLEOTIDE SEQUENCE</scope>
    <source>
        <strain evidence="13">AW1220</strain>
    </source>
</reference>
<dbReference type="Proteomes" id="UP001161325">
    <property type="component" value="Unassembled WGS sequence"/>
</dbReference>
<dbReference type="EC" id="2.1.1.-" evidence="9"/>
<keyword evidence="9" id="KW-0511">Multifunctional enzyme</keyword>
<feature type="domain" description="Prepilin peptidase A24 N-terminal" evidence="12">
    <location>
        <begin position="14"/>
        <end position="96"/>
    </location>
</feature>
<keyword evidence="7 10" id="KW-0472">Membrane</keyword>
<keyword evidence="9" id="KW-0489">Methyltransferase</keyword>
<dbReference type="EC" id="3.4.23.43" evidence="9"/>
<keyword evidence="6 10" id="KW-1133">Transmembrane helix</keyword>
<keyword evidence="14" id="KW-1185">Reference proteome</keyword>
<evidence type="ECO:0000256" key="5">
    <source>
        <dbReference type="ARBA" id="ARBA00022692"/>
    </source>
</evidence>
<keyword evidence="5 9" id="KW-0812">Transmembrane</keyword>
<feature type="domain" description="Prepilin type IV endopeptidase peptidase" evidence="11">
    <location>
        <begin position="108"/>
        <end position="222"/>
    </location>
</feature>
<feature type="transmembrane region" description="Helical" evidence="10">
    <location>
        <begin position="103"/>
        <end position="121"/>
    </location>
</feature>
<protein>
    <recommendedName>
        <fullName evidence="9">Prepilin leader peptidase/N-methyltransferase</fullName>
        <ecNumber evidence="9">2.1.1.-</ecNumber>
        <ecNumber evidence="9">3.4.23.43</ecNumber>
    </recommendedName>
</protein>